<sequence>MELIDEIDERKTITNVKKWLNFSFPKLVMSAGLDAASLKSPSITDMPTDPTHGNANEAKVIRMIDNQQKVSEVMRALRGYKHTSKVILYGIYVDNISNWQLADKLGYSHTRFNELKSQALLEFAYIMQAYNYKLIVKKG</sequence>
<comment type="caution">
    <text evidence="1">The sequence shown here is derived from an EMBL/GenBank/DDBJ whole genome shotgun (WGS) entry which is preliminary data.</text>
</comment>
<evidence type="ECO:0000313" key="2">
    <source>
        <dbReference type="Proteomes" id="UP000051586"/>
    </source>
</evidence>
<protein>
    <recommendedName>
        <fullName evidence="3">Phage transcriptional regulator, ArpU family</fullName>
    </recommendedName>
</protein>
<accession>A0A0R2CJP7</accession>
<proteinExistence type="predicted"/>
<evidence type="ECO:0000313" key="1">
    <source>
        <dbReference type="EMBL" id="KRM91703.1"/>
    </source>
</evidence>
<name>A0A0R2CJP7_9LACO</name>
<dbReference type="NCBIfam" id="TIGR01637">
    <property type="entry name" value="phage_arpU"/>
    <property type="match status" value="1"/>
</dbReference>
<dbReference type="EMBL" id="AYZI01000004">
    <property type="protein sequence ID" value="KRM91703.1"/>
    <property type="molecule type" value="Genomic_DNA"/>
</dbReference>
<dbReference type="InterPro" id="IPR006524">
    <property type="entry name" value="ArpU-like"/>
</dbReference>
<evidence type="ECO:0008006" key="3">
    <source>
        <dbReference type="Google" id="ProtNLM"/>
    </source>
</evidence>
<gene>
    <name evidence="1" type="ORF">FC87_GL000840</name>
</gene>
<dbReference type="Pfam" id="PF07374">
    <property type="entry name" value="DUF1492"/>
    <property type="match status" value="1"/>
</dbReference>
<dbReference type="PATRIC" id="fig|1423745.4.peg.889"/>
<dbReference type="InterPro" id="IPR010861">
    <property type="entry name" value="DUF1492"/>
</dbReference>
<dbReference type="STRING" id="1423745.GCA_001311215_01701"/>
<reference evidence="1 2" key="1">
    <citation type="journal article" date="2015" name="Genome Announc.">
        <title>Expanding the biotechnology potential of lactobacilli through comparative genomics of 213 strains and associated genera.</title>
        <authorList>
            <person name="Sun Z."/>
            <person name="Harris H.M."/>
            <person name="McCann A."/>
            <person name="Guo C."/>
            <person name="Argimon S."/>
            <person name="Zhang W."/>
            <person name="Yang X."/>
            <person name="Jeffery I.B."/>
            <person name="Cooney J.C."/>
            <person name="Kagawa T.F."/>
            <person name="Liu W."/>
            <person name="Song Y."/>
            <person name="Salvetti E."/>
            <person name="Wrobel A."/>
            <person name="Rasinkangas P."/>
            <person name="Parkhill J."/>
            <person name="Rea M.C."/>
            <person name="O'Sullivan O."/>
            <person name="Ritari J."/>
            <person name="Douillard F.P."/>
            <person name="Paul Ross R."/>
            <person name="Yang R."/>
            <person name="Briner A.E."/>
            <person name="Felis G.E."/>
            <person name="de Vos W.M."/>
            <person name="Barrangou R."/>
            <person name="Klaenhammer T.R."/>
            <person name="Caufield P.W."/>
            <person name="Cui Y."/>
            <person name="Zhang H."/>
            <person name="O'Toole P.W."/>
        </authorList>
    </citation>
    <scope>NUCLEOTIDE SEQUENCE [LARGE SCALE GENOMIC DNA]</scope>
    <source>
        <strain evidence="1 2">DSM 22689</strain>
    </source>
</reference>
<dbReference type="AlphaFoldDB" id="A0A0R2CJP7"/>
<organism evidence="1 2">
    <name type="scientific">Fructilactobacillus florum DSM 22689 = JCM 16035</name>
    <dbReference type="NCBI Taxonomy" id="1423745"/>
    <lineage>
        <taxon>Bacteria</taxon>
        <taxon>Bacillati</taxon>
        <taxon>Bacillota</taxon>
        <taxon>Bacilli</taxon>
        <taxon>Lactobacillales</taxon>
        <taxon>Lactobacillaceae</taxon>
        <taxon>Fructilactobacillus</taxon>
    </lineage>
</organism>
<dbReference type="RefSeq" id="WP_054690895.1">
    <property type="nucleotide sequence ID" value="NZ_AYZI01000004.1"/>
</dbReference>
<dbReference type="Proteomes" id="UP000051586">
    <property type="component" value="Unassembled WGS sequence"/>
</dbReference>